<dbReference type="GO" id="GO:0009279">
    <property type="term" value="C:cell outer membrane"/>
    <property type="evidence" value="ECO:0007669"/>
    <property type="project" value="UniProtKB-SubCell"/>
</dbReference>
<dbReference type="AlphaFoldDB" id="A0A072R790"/>
<keyword evidence="5" id="KW-1134">Transmembrane beta strand</keyword>
<dbReference type="GO" id="GO:0015031">
    <property type="term" value="P:protein transport"/>
    <property type="evidence" value="ECO:0007669"/>
    <property type="project" value="UniProtKB-KW"/>
</dbReference>
<feature type="domain" description="Trimeric autotransporter adhesin YadA-like C-terminal membrane anchor" evidence="11">
    <location>
        <begin position="483"/>
        <end position="537"/>
    </location>
</feature>
<dbReference type="Gene3D" id="2.150.10.10">
    <property type="entry name" value="Serralysin-like metalloprotease, C-terminal"/>
    <property type="match status" value="3"/>
</dbReference>
<feature type="domain" description="Trimeric autotransporter adhesin YadA-like stalk" evidence="13">
    <location>
        <begin position="401"/>
        <end position="438"/>
    </location>
</feature>
<gene>
    <name evidence="14" type="ORF">H710_00004</name>
</gene>
<evidence type="ECO:0000256" key="1">
    <source>
        <dbReference type="ARBA" id="ARBA00004241"/>
    </source>
</evidence>
<protein>
    <recommendedName>
        <fullName evidence="16">Trimeric autotransporter adhesin YadA-like C-terminal membrane anchor domain-containing protein</fullName>
    </recommendedName>
</protein>
<keyword evidence="4" id="KW-0813">Transport</keyword>
<reference evidence="14 15" key="1">
    <citation type="submission" date="2013-04" db="EMBL/GenBank/DDBJ databases">
        <title>The Genome Sequence of Bartonella bacilliformis Ver097.</title>
        <authorList>
            <consortium name="The Broad Institute Genomics Platform"/>
            <consortium name="The Broad Institute Genome Sequencing Center for Infectious Disease"/>
            <person name="Feldgarden M."/>
            <person name="Kirby J."/>
            <person name="Birtles R."/>
            <person name="Dasch G."/>
            <person name="Hendrix L."/>
            <person name="Koehler J."/>
            <person name="Walker B."/>
            <person name="Young S.K."/>
            <person name="Zeng Q."/>
            <person name="Gargeya S."/>
            <person name="Fitzgerald M."/>
            <person name="Haas B."/>
            <person name="Abouelleil A."/>
            <person name="Allen A.W."/>
            <person name="Alvarado L."/>
            <person name="Arachchi H.M."/>
            <person name="Berlin A.M."/>
            <person name="Chapman S.B."/>
            <person name="Gainer-Dewar J."/>
            <person name="Goldberg J."/>
            <person name="Griggs A."/>
            <person name="Gujja S."/>
            <person name="Hansen M."/>
            <person name="Howarth C."/>
            <person name="Imamovic A."/>
            <person name="Ireland A."/>
            <person name="Larimer J."/>
            <person name="McCowan C."/>
            <person name="Murphy C."/>
            <person name="Pearson M."/>
            <person name="Poon T.W."/>
            <person name="Priest M."/>
            <person name="Roberts A."/>
            <person name="Saif S."/>
            <person name="Shea T."/>
            <person name="Sisk P."/>
            <person name="Sykes S."/>
            <person name="Wortman J."/>
            <person name="Nusbaum C."/>
            <person name="Birren B."/>
        </authorList>
    </citation>
    <scope>NUCLEOTIDE SEQUENCE [LARGE SCALE GENOMIC DNA]</scope>
    <source>
        <strain evidence="14 15">Ver097</strain>
    </source>
</reference>
<dbReference type="InterPro" id="IPR005594">
    <property type="entry name" value="YadA_C"/>
</dbReference>
<dbReference type="HOGENOM" id="CLU_494932_0_0_5"/>
<evidence type="ECO:0000256" key="9">
    <source>
        <dbReference type="ARBA" id="ARBA00023136"/>
    </source>
</evidence>
<evidence type="ECO:0000256" key="6">
    <source>
        <dbReference type="ARBA" id="ARBA00022692"/>
    </source>
</evidence>
<evidence type="ECO:0000256" key="7">
    <source>
        <dbReference type="ARBA" id="ARBA00022729"/>
    </source>
</evidence>
<dbReference type="SUPFAM" id="SSF54523">
    <property type="entry name" value="Pili subunits"/>
    <property type="match status" value="1"/>
</dbReference>
<dbReference type="PATRIC" id="fig|1293911.3.peg.5"/>
<evidence type="ECO:0008006" key="16">
    <source>
        <dbReference type="Google" id="ProtNLM"/>
    </source>
</evidence>
<evidence type="ECO:0000256" key="4">
    <source>
        <dbReference type="ARBA" id="ARBA00022448"/>
    </source>
</evidence>
<proteinExistence type="inferred from homology"/>
<evidence type="ECO:0000256" key="3">
    <source>
        <dbReference type="ARBA" id="ARBA00005848"/>
    </source>
</evidence>
<dbReference type="STRING" id="1293911.H710_00004"/>
<dbReference type="InterPro" id="IPR011049">
    <property type="entry name" value="Serralysin-like_metalloprot_C"/>
</dbReference>
<keyword evidence="6" id="KW-0812">Transmembrane</keyword>
<accession>A0A072R790</accession>
<dbReference type="Pfam" id="PF05658">
    <property type="entry name" value="YadA_head"/>
    <property type="match status" value="2"/>
</dbReference>
<comment type="caution">
    <text evidence="14">The sequence shown here is derived from an EMBL/GenBank/DDBJ whole genome shotgun (WGS) entry which is preliminary data.</text>
</comment>
<evidence type="ECO:0000313" key="15">
    <source>
        <dbReference type="Proteomes" id="UP000031740"/>
    </source>
</evidence>
<evidence type="ECO:0000256" key="5">
    <source>
        <dbReference type="ARBA" id="ARBA00022452"/>
    </source>
</evidence>
<feature type="domain" description="Trimeric autotransporter adhesin YadA-like stalk" evidence="13">
    <location>
        <begin position="347"/>
        <end position="374"/>
    </location>
</feature>
<keyword evidence="8" id="KW-0653">Protein transport</keyword>
<dbReference type="EMBL" id="ASIV01000001">
    <property type="protein sequence ID" value="KEG21062.1"/>
    <property type="molecule type" value="Genomic_DNA"/>
</dbReference>
<feature type="domain" description="Trimeric autotransporter adhesin YadA-like head" evidence="12">
    <location>
        <begin position="194"/>
        <end position="218"/>
    </location>
</feature>
<organism evidence="14 15">
    <name type="scientific">Bartonella bacilliformis Ver097</name>
    <dbReference type="NCBI Taxonomy" id="1293911"/>
    <lineage>
        <taxon>Bacteria</taxon>
        <taxon>Pseudomonadati</taxon>
        <taxon>Pseudomonadota</taxon>
        <taxon>Alphaproteobacteria</taxon>
        <taxon>Hyphomicrobiales</taxon>
        <taxon>Bartonellaceae</taxon>
        <taxon>Bartonella</taxon>
    </lineage>
</organism>
<dbReference type="Pfam" id="PF03895">
    <property type="entry name" value="YadA_anchor"/>
    <property type="match status" value="1"/>
</dbReference>
<sequence length="540" mass="54928">MVVLLSSGVSAKEQLTINVSSVSPGGESVTILSGEGGDSSSLPMAIHGGLRGENGEEYTVAVLSMSTSCGDMYDEVVRLKLRADIKHTEMIDIASLSGLSEQYCKSLAEKFRELSENDMNNNNGNGAGGSGDYATARGVRSRAVGAGAFTTEDAWGAQAYGVGSSARAPATIAVGIGSDARGGGAVAVGGIASAKGKNSLALGPQTLAYSDGSVAIGGDPDSEFGAKALAKNSLSMIAKSYVGQASDAAIAVGLGAQVRDGSSGGVALGWGAFVGEGVEGGLALGRNAHVDVKYGVALGAGSRVNTPAGVAGYDPGSNDETKNTDPAWKSVYSAVSVGDTDSGITRQITGVAAGTQDTDAVNVAQLQALREATVLYDRDEDGNKTNKITLQGGDPSQPVTISNVADGQVTEGSKQAVNGRQLYDLMTTQMSYTKEQTKSVLKEAKDYTDKKFNALNYEIDGVRKEARQAAAIGLAVSNLRYNDMPGKLSLAFGAGMWRGKSAVAVGTGFMSVDGKVRANVSATTTGGHWGVGAGVSVTLN</sequence>
<dbReference type="GO" id="GO:0009986">
    <property type="term" value="C:cell surface"/>
    <property type="evidence" value="ECO:0007669"/>
    <property type="project" value="UniProtKB-SubCell"/>
</dbReference>
<comment type="similarity">
    <text evidence="3">Belongs to the autotransporter-2 (AT-2) (TC 1.B.40) family.</text>
</comment>
<dbReference type="Proteomes" id="UP000031740">
    <property type="component" value="Unassembled WGS sequence"/>
</dbReference>
<dbReference type="SUPFAM" id="SSF101967">
    <property type="entry name" value="Adhesin YadA, collagen-binding domain"/>
    <property type="match status" value="2"/>
</dbReference>
<evidence type="ECO:0000256" key="8">
    <source>
        <dbReference type="ARBA" id="ARBA00022927"/>
    </source>
</evidence>
<evidence type="ECO:0000256" key="2">
    <source>
        <dbReference type="ARBA" id="ARBA00004442"/>
    </source>
</evidence>
<comment type="subcellular location">
    <subcellularLocation>
        <location evidence="2">Cell outer membrane</location>
    </subcellularLocation>
    <subcellularLocation>
        <location evidence="1">Cell surface</location>
    </subcellularLocation>
</comment>
<evidence type="ECO:0000259" key="13">
    <source>
        <dbReference type="Pfam" id="PF05662"/>
    </source>
</evidence>
<name>A0A072R790_BARBA</name>
<evidence type="ECO:0000256" key="10">
    <source>
        <dbReference type="ARBA" id="ARBA00023237"/>
    </source>
</evidence>
<dbReference type="Pfam" id="PF05662">
    <property type="entry name" value="YadA_stalk"/>
    <property type="match status" value="2"/>
</dbReference>
<evidence type="ECO:0000313" key="14">
    <source>
        <dbReference type="EMBL" id="KEG21062.1"/>
    </source>
</evidence>
<dbReference type="Gene3D" id="3.30.1300.30">
    <property type="entry name" value="GSPII I/J protein-like"/>
    <property type="match status" value="1"/>
</dbReference>
<evidence type="ECO:0000259" key="11">
    <source>
        <dbReference type="Pfam" id="PF03895"/>
    </source>
</evidence>
<feature type="domain" description="Trimeric autotransporter adhesin YadA-like head" evidence="12">
    <location>
        <begin position="280"/>
        <end position="302"/>
    </location>
</feature>
<keyword evidence="10" id="KW-0998">Cell outer membrane</keyword>
<dbReference type="InterPro" id="IPR008640">
    <property type="entry name" value="Adhesin_Head_dom"/>
</dbReference>
<dbReference type="InterPro" id="IPR045584">
    <property type="entry name" value="Pilin-like"/>
</dbReference>
<dbReference type="InterPro" id="IPR008635">
    <property type="entry name" value="Coiled_stalk_dom"/>
</dbReference>
<evidence type="ECO:0000259" key="12">
    <source>
        <dbReference type="Pfam" id="PF05658"/>
    </source>
</evidence>
<keyword evidence="9" id="KW-0472">Membrane</keyword>
<keyword evidence="7" id="KW-0732">Signal</keyword>